<proteinExistence type="predicted"/>
<feature type="compositionally biased region" description="Basic and acidic residues" evidence="1">
    <location>
        <begin position="1"/>
        <end position="13"/>
    </location>
</feature>
<name>A0A1X7AB10_9RHOB</name>
<evidence type="ECO:0000313" key="2">
    <source>
        <dbReference type="EMBL" id="SLN74894.1"/>
    </source>
</evidence>
<feature type="region of interest" description="Disordered" evidence="1">
    <location>
        <begin position="1"/>
        <end position="35"/>
    </location>
</feature>
<dbReference type="RefSeq" id="WP_143535228.1">
    <property type="nucleotide sequence ID" value="NZ_FWFK01000011.1"/>
</dbReference>
<sequence length="109" mass="12068">MSLIDDIRKDREAGTPGPWSAFTDDNKPHTNIVSPTPVTQCVFSLNGRHKRETDIRRIARVPDMEAALLAAEGLASCVESLDDPRNEEEANEIYGAMLAALRRYREAAA</sequence>
<accession>A0A1X7AB10</accession>
<dbReference type="OrthoDB" id="7877138at2"/>
<dbReference type="AlphaFoldDB" id="A0A1X7AB10"/>
<gene>
    <name evidence="2" type="ORF">ROJ8625_04122</name>
</gene>
<organism evidence="2 3">
    <name type="scientific">Roseivivax jejudonensis</name>
    <dbReference type="NCBI Taxonomy" id="1529041"/>
    <lineage>
        <taxon>Bacteria</taxon>
        <taxon>Pseudomonadati</taxon>
        <taxon>Pseudomonadota</taxon>
        <taxon>Alphaproteobacteria</taxon>
        <taxon>Rhodobacterales</taxon>
        <taxon>Roseobacteraceae</taxon>
        <taxon>Roseivivax</taxon>
    </lineage>
</organism>
<keyword evidence="3" id="KW-1185">Reference proteome</keyword>
<dbReference type="EMBL" id="FWFK01000011">
    <property type="protein sequence ID" value="SLN74894.1"/>
    <property type="molecule type" value="Genomic_DNA"/>
</dbReference>
<evidence type="ECO:0000256" key="1">
    <source>
        <dbReference type="SAM" id="MobiDB-lite"/>
    </source>
</evidence>
<reference evidence="2 3" key="1">
    <citation type="submission" date="2017-03" db="EMBL/GenBank/DDBJ databases">
        <authorList>
            <person name="Afonso C.L."/>
            <person name="Miller P.J."/>
            <person name="Scott M.A."/>
            <person name="Spackman E."/>
            <person name="Goraichik I."/>
            <person name="Dimitrov K.M."/>
            <person name="Suarez D.L."/>
            <person name="Swayne D.E."/>
        </authorList>
    </citation>
    <scope>NUCLEOTIDE SEQUENCE [LARGE SCALE GENOMIC DNA]</scope>
    <source>
        <strain evidence="2 3">CECT 8625</strain>
    </source>
</reference>
<protein>
    <submittedName>
        <fullName evidence="2">Uncharacterized protein</fullName>
    </submittedName>
</protein>
<evidence type="ECO:0000313" key="3">
    <source>
        <dbReference type="Proteomes" id="UP000193570"/>
    </source>
</evidence>
<dbReference type="Proteomes" id="UP000193570">
    <property type="component" value="Unassembled WGS sequence"/>
</dbReference>